<dbReference type="AlphaFoldDB" id="A0A975K9Q2"/>
<keyword evidence="3" id="KW-1185">Reference proteome</keyword>
<evidence type="ECO:0000313" key="2">
    <source>
        <dbReference type="EMBL" id="QUT07395.1"/>
    </source>
</evidence>
<dbReference type="KEGG" id="spph:KFK14_08355"/>
<organism evidence="2 3">
    <name type="scientific">Sphingobium phenoxybenzoativorans</name>
    <dbReference type="NCBI Taxonomy" id="1592790"/>
    <lineage>
        <taxon>Bacteria</taxon>
        <taxon>Pseudomonadati</taxon>
        <taxon>Pseudomonadota</taxon>
        <taxon>Alphaproteobacteria</taxon>
        <taxon>Sphingomonadales</taxon>
        <taxon>Sphingomonadaceae</taxon>
        <taxon>Sphingobium</taxon>
    </lineage>
</organism>
<gene>
    <name evidence="2" type="ORF">KFK14_08355</name>
</gene>
<reference evidence="2" key="1">
    <citation type="submission" date="2021-04" db="EMBL/GenBank/DDBJ databases">
        <title>Isolation of p-tert-butylphenol degrading bacteria Sphingobium phenoxybenzoativorans Tas13 from active sludge.</title>
        <authorList>
            <person name="Li Y."/>
        </authorList>
    </citation>
    <scope>NUCLEOTIDE SEQUENCE</scope>
    <source>
        <strain evidence="2">Tas13</strain>
    </source>
</reference>
<accession>A0A975K9Q2</accession>
<dbReference type="EMBL" id="CP073910">
    <property type="protein sequence ID" value="QUT07395.1"/>
    <property type="molecule type" value="Genomic_DNA"/>
</dbReference>
<keyword evidence="1" id="KW-0732">Signal</keyword>
<proteinExistence type="predicted"/>
<protein>
    <submittedName>
        <fullName evidence="2">Uncharacterized protein</fullName>
    </submittedName>
</protein>
<name>A0A975K9Q2_9SPHN</name>
<feature type="signal peptide" evidence="1">
    <location>
        <begin position="1"/>
        <end position="19"/>
    </location>
</feature>
<evidence type="ECO:0000256" key="1">
    <source>
        <dbReference type="SAM" id="SignalP"/>
    </source>
</evidence>
<dbReference type="Proteomes" id="UP000681425">
    <property type="component" value="Chromosome"/>
</dbReference>
<feature type="chain" id="PRO_5036994676" evidence="1">
    <location>
        <begin position="20"/>
        <end position="154"/>
    </location>
</feature>
<evidence type="ECO:0000313" key="3">
    <source>
        <dbReference type="Proteomes" id="UP000681425"/>
    </source>
</evidence>
<dbReference type="RefSeq" id="WP_212610550.1">
    <property type="nucleotide sequence ID" value="NZ_CP073910.1"/>
</dbReference>
<sequence>MVGSSALLLLAAAAPSAQAAPPAPSVQPHADAEWEKALILVGKDANGVVWFVRAGDMANKDNFRPVVWVTKDHSSDKSTKARITRSLQQFDCMAGTTDVRATVGFSPKGAILWDAESAHPDPQPIAAASMADAVRKSVCPKMAPAMTSAVQGSR</sequence>